<evidence type="ECO:0000313" key="11">
    <source>
        <dbReference type="Proteomes" id="UP001162162"/>
    </source>
</evidence>
<dbReference type="InterPro" id="IPR001128">
    <property type="entry name" value="Cyt_P450"/>
</dbReference>
<proteinExistence type="inferred from homology"/>
<keyword evidence="6 8" id="KW-0408">Iron</keyword>
<dbReference type="GO" id="GO:0016705">
    <property type="term" value="F:oxidoreductase activity, acting on paired donors, with incorporation or reduction of molecular oxygen"/>
    <property type="evidence" value="ECO:0007669"/>
    <property type="project" value="InterPro"/>
</dbReference>
<evidence type="ECO:0000313" key="10">
    <source>
        <dbReference type="EMBL" id="KAJ8943364.1"/>
    </source>
</evidence>
<dbReference type="CDD" id="cd20628">
    <property type="entry name" value="CYP4"/>
    <property type="match status" value="1"/>
</dbReference>
<dbReference type="PRINTS" id="PR00385">
    <property type="entry name" value="P450"/>
</dbReference>
<evidence type="ECO:0000256" key="6">
    <source>
        <dbReference type="ARBA" id="ARBA00023004"/>
    </source>
</evidence>
<keyword evidence="7 9" id="KW-0503">Monooxygenase</keyword>
<name>A0AAV8XXF8_9CUCU</name>
<dbReference type="AlphaFoldDB" id="A0AAV8XXF8"/>
<keyword evidence="3 8" id="KW-0349">Heme</keyword>
<dbReference type="InterPro" id="IPR017972">
    <property type="entry name" value="Cyt_P450_CS"/>
</dbReference>
<reference evidence="10" key="1">
    <citation type="journal article" date="2023" name="Insect Mol. Biol.">
        <title>Genome sequencing provides insights into the evolution of gene families encoding plant cell wall-degrading enzymes in longhorned beetles.</title>
        <authorList>
            <person name="Shin N.R."/>
            <person name="Okamura Y."/>
            <person name="Kirsch R."/>
            <person name="Pauchet Y."/>
        </authorList>
    </citation>
    <scope>NUCLEOTIDE SEQUENCE</scope>
    <source>
        <strain evidence="10">AMC_N1</strain>
    </source>
</reference>
<dbReference type="InterPro" id="IPR002401">
    <property type="entry name" value="Cyt_P450_E_grp-I"/>
</dbReference>
<dbReference type="GO" id="GO:0005506">
    <property type="term" value="F:iron ion binding"/>
    <property type="evidence" value="ECO:0007669"/>
    <property type="project" value="InterPro"/>
</dbReference>
<keyword evidence="5 9" id="KW-0560">Oxidoreductase</keyword>
<accession>A0AAV8XXF8</accession>
<evidence type="ECO:0000256" key="2">
    <source>
        <dbReference type="ARBA" id="ARBA00010617"/>
    </source>
</evidence>
<evidence type="ECO:0000256" key="4">
    <source>
        <dbReference type="ARBA" id="ARBA00022723"/>
    </source>
</evidence>
<evidence type="ECO:0000256" key="1">
    <source>
        <dbReference type="ARBA" id="ARBA00001971"/>
    </source>
</evidence>
<dbReference type="Proteomes" id="UP001162162">
    <property type="component" value="Unassembled WGS sequence"/>
</dbReference>
<dbReference type="SUPFAM" id="SSF48264">
    <property type="entry name" value="Cytochrome P450"/>
    <property type="match status" value="1"/>
</dbReference>
<keyword evidence="4 8" id="KW-0479">Metal-binding</keyword>
<dbReference type="EMBL" id="JAPWTK010000291">
    <property type="protein sequence ID" value="KAJ8943364.1"/>
    <property type="molecule type" value="Genomic_DNA"/>
</dbReference>
<feature type="binding site" description="axial binding residue" evidence="8">
    <location>
        <position position="269"/>
    </location>
    <ligand>
        <name>heme</name>
        <dbReference type="ChEBI" id="CHEBI:30413"/>
    </ligand>
    <ligandPart>
        <name>Fe</name>
        <dbReference type="ChEBI" id="CHEBI:18248"/>
    </ligandPart>
</feature>
<comment type="cofactor">
    <cofactor evidence="1 8">
        <name>heme</name>
        <dbReference type="ChEBI" id="CHEBI:30413"/>
    </cofactor>
</comment>
<protein>
    <recommendedName>
        <fullName evidence="12">Cytochrome P450</fullName>
    </recommendedName>
</protein>
<evidence type="ECO:0008006" key="12">
    <source>
        <dbReference type="Google" id="ProtNLM"/>
    </source>
</evidence>
<dbReference type="InterPro" id="IPR050196">
    <property type="entry name" value="Cytochrome_P450_Monoox"/>
</dbReference>
<gene>
    <name evidence="10" type="ORF">NQ318_002597</name>
</gene>
<evidence type="ECO:0000256" key="9">
    <source>
        <dbReference type="RuleBase" id="RU000461"/>
    </source>
</evidence>
<dbReference type="PROSITE" id="PS00086">
    <property type="entry name" value="CYTOCHROME_P450"/>
    <property type="match status" value="1"/>
</dbReference>
<evidence type="ECO:0000256" key="8">
    <source>
        <dbReference type="PIRSR" id="PIRSR602401-1"/>
    </source>
</evidence>
<dbReference type="PANTHER" id="PTHR24291">
    <property type="entry name" value="CYTOCHROME P450 FAMILY 4"/>
    <property type="match status" value="1"/>
</dbReference>
<dbReference type="GO" id="GO:0020037">
    <property type="term" value="F:heme binding"/>
    <property type="evidence" value="ECO:0007669"/>
    <property type="project" value="InterPro"/>
</dbReference>
<dbReference type="Gene3D" id="1.10.630.10">
    <property type="entry name" value="Cytochrome P450"/>
    <property type="match status" value="1"/>
</dbReference>
<dbReference type="GO" id="GO:0004497">
    <property type="term" value="F:monooxygenase activity"/>
    <property type="evidence" value="ECO:0007669"/>
    <property type="project" value="UniProtKB-KW"/>
</dbReference>
<keyword evidence="11" id="KW-1185">Reference proteome</keyword>
<dbReference type="InterPro" id="IPR036396">
    <property type="entry name" value="Cyt_P450_sf"/>
</dbReference>
<evidence type="ECO:0000256" key="7">
    <source>
        <dbReference type="ARBA" id="ARBA00023033"/>
    </source>
</evidence>
<dbReference type="PRINTS" id="PR00463">
    <property type="entry name" value="EP450I"/>
</dbReference>
<comment type="similarity">
    <text evidence="2 9">Belongs to the cytochrome P450 family.</text>
</comment>
<organism evidence="10 11">
    <name type="scientific">Aromia moschata</name>
    <dbReference type="NCBI Taxonomy" id="1265417"/>
    <lineage>
        <taxon>Eukaryota</taxon>
        <taxon>Metazoa</taxon>
        <taxon>Ecdysozoa</taxon>
        <taxon>Arthropoda</taxon>
        <taxon>Hexapoda</taxon>
        <taxon>Insecta</taxon>
        <taxon>Pterygota</taxon>
        <taxon>Neoptera</taxon>
        <taxon>Endopterygota</taxon>
        <taxon>Coleoptera</taxon>
        <taxon>Polyphaga</taxon>
        <taxon>Cucujiformia</taxon>
        <taxon>Chrysomeloidea</taxon>
        <taxon>Cerambycidae</taxon>
        <taxon>Cerambycinae</taxon>
        <taxon>Callichromatini</taxon>
        <taxon>Aromia</taxon>
    </lineage>
</organism>
<dbReference type="Pfam" id="PF00067">
    <property type="entry name" value="p450"/>
    <property type="match status" value="1"/>
</dbReference>
<comment type="caution">
    <text evidence="10">The sequence shown here is derived from an EMBL/GenBank/DDBJ whole genome shotgun (WGS) entry which is preliminary data.</text>
</comment>
<evidence type="ECO:0000256" key="5">
    <source>
        <dbReference type="ARBA" id="ARBA00023002"/>
    </source>
</evidence>
<sequence length="331" mass="38432">MDNYPYKTAMGVSINAQTNCDSDYVFAVKEMCRITFERSLSPIKMFDLLYPLCIDFYRERRYLKTLHDYTDSVIRSRRQELAKGNKQIENDEQVGSKKKMAFLDLLLNTTMDGKPLSDDFIREEVDTFMFEGHDTTSSAISFALYCLAQHPVIQERAFEEQKILFAKDRSKPVTYRDIQEMKYLDLVIKEVLRLYPSVPLIGRAADKDIEFKDGHVIPKDVSIFIFVYGANRDPKYFSEPEKFDPTRFENADGSYPYSYIPFSAGSRNCIGQKFAMLEVKSAISKVLRNYELLPATPKHEPVLLPQAVLSSANGIRIKIRRRKWDFLFMDN</sequence>
<evidence type="ECO:0000256" key="3">
    <source>
        <dbReference type="ARBA" id="ARBA00022617"/>
    </source>
</evidence>
<dbReference type="PANTHER" id="PTHR24291:SF187">
    <property type="entry name" value="CYTOCHROME P450 4AE1-RELATED"/>
    <property type="match status" value="1"/>
</dbReference>